<dbReference type="PRINTS" id="PR01607">
    <property type="entry name" value="APYRASEFAMLY"/>
</dbReference>
<reference evidence="2 3" key="1">
    <citation type="submission" date="2024-03" db="EMBL/GenBank/DDBJ databases">
        <authorList>
            <person name="Cao K."/>
        </authorList>
    </citation>
    <scope>NUCLEOTIDE SEQUENCE [LARGE SCALE GENOMIC DNA]</scope>
    <source>
        <strain evidence="2 3">MCCC 1K00696</strain>
    </source>
</reference>
<organism evidence="2 3">
    <name type="scientific">Polaribacter marinaquae</name>
    <dbReference type="NCBI Taxonomy" id="1642819"/>
    <lineage>
        <taxon>Bacteria</taxon>
        <taxon>Pseudomonadati</taxon>
        <taxon>Bacteroidota</taxon>
        <taxon>Flavobacteriia</taxon>
        <taxon>Flavobacteriales</taxon>
        <taxon>Flavobacteriaceae</taxon>
    </lineage>
</organism>
<gene>
    <name evidence="2" type="ORF">WG950_02255</name>
</gene>
<dbReference type="EMBL" id="CP150496">
    <property type="protein sequence ID" value="WYW56086.1"/>
    <property type="molecule type" value="Genomic_DNA"/>
</dbReference>
<dbReference type="EC" id="3.1.3.5" evidence="2"/>
<feature type="domain" description="5'-Nucleotidase C-terminal" evidence="1">
    <location>
        <begin position="68"/>
        <end position="211"/>
    </location>
</feature>
<dbReference type="InterPro" id="IPR006179">
    <property type="entry name" value="5_nucleotidase/apyrase"/>
</dbReference>
<dbReference type="PROSITE" id="PS51257">
    <property type="entry name" value="PROKAR_LIPOPROTEIN"/>
    <property type="match status" value="1"/>
</dbReference>
<dbReference type="SUPFAM" id="SSF55816">
    <property type="entry name" value="5'-nucleotidase (syn. UDP-sugar hydrolase), C-terminal domain"/>
    <property type="match status" value="1"/>
</dbReference>
<dbReference type="PANTHER" id="PTHR11575">
    <property type="entry name" value="5'-NUCLEOTIDASE-RELATED"/>
    <property type="match status" value="1"/>
</dbReference>
<keyword evidence="3" id="KW-1185">Reference proteome</keyword>
<dbReference type="Proteomes" id="UP001491088">
    <property type="component" value="Chromosome"/>
</dbReference>
<dbReference type="InterPro" id="IPR008334">
    <property type="entry name" value="5'-Nucleotdase_C"/>
</dbReference>
<name>A0ABZ2TSV3_9FLAO</name>
<dbReference type="RefSeq" id="WP_340933947.1">
    <property type="nucleotide sequence ID" value="NZ_CP150496.1"/>
</dbReference>
<protein>
    <submittedName>
        <fullName evidence="2">5'-nucleotidase</fullName>
        <ecNumber evidence="2">3.1.3.5</ecNumber>
    </submittedName>
</protein>
<dbReference type="Gene3D" id="3.90.780.10">
    <property type="entry name" value="5'-Nucleotidase, C-terminal domain"/>
    <property type="match status" value="1"/>
</dbReference>
<proteinExistence type="predicted"/>
<dbReference type="Pfam" id="PF02872">
    <property type="entry name" value="5_nucleotid_C"/>
    <property type="match status" value="1"/>
</dbReference>
<evidence type="ECO:0000313" key="2">
    <source>
        <dbReference type="EMBL" id="WYW56086.1"/>
    </source>
</evidence>
<sequence length="247" mass="27808">MKFIHFICLFLLFTACKKTEVHLTKITAKNIAIDSTLESSAKIDSIIAPYTRNMIGEMEKVLSYAPYNFTKKSENRQSALGNLMADMCFEMANAMFKDKTNAAIDFSMFNSGGLRANISMGDVTQEDAFNLMPFENELVVVQLSGAKIEALVSYFIASKSAHPLSKEVALNIRKDGYQLKIKGQNFDKNKTYHVLTSDYLQGGGDSMNFFKNPIKLTKLDYKVRDAIIHYFQQTDTIKAAIDNRVTL</sequence>
<evidence type="ECO:0000313" key="3">
    <source>
        <dbReference type="Proteomes" id="UP001491088"/>
    </source>
</evidence>
<accession>A0ABZ2TSV3</accession>
<dbReference type="InterPro" id="IPR036907">
    <property type="entry name" value="5'-Nucleotdase_C_sf"/>
</dbReference>
<dbReference type="GO" id="GO:0008253">
    <property type="term" value="F:5'-nucleotidase activity"/>
    <property type="evidence" value="ECO:0007669"/>
    <property type="project" value="UniProtKB-EC"/>
</dbReference>
<dbReference type="PANTHER" id="PTHR11575:SF24">
    <property type="entry name" value="5'-NUCLEOTIDASE"/>
    <property type="match status" value="1"/>
</dbReference>
<evidence type="ECO:0000259" key="1">
    <source>
        <dbReference type="Pfam" id="PF02872"/>
    </source>
</evidence>
<keyword evidence="2" id="KW-0378">Hydrolase</keyword>